<evidence type="ECO:0000313" key="7">
    <source>
        <dbReference type="EMBL" id="KAE8928852.1"/>
    </source>
</evidence>
<feature type="region of interest" description="Disordered" evidence="6">
    <location>
        <begin position="52"/>
        <end position="80"/>
    </location>
</feature>
<name>A0A6A3E4Z2_9STRA</name>
<protein>
    <recommendedName>
        <fullName evidence="5">RxLR effector protein</fullName>
    </recommendedName>
</protein>
<dbReference type="EMBL" id="QXGF01001616">
    <property type="protein sequence ID" value="KAE8928852.1"/>
    <property type="molecule type" value="Genomic_DNA"/>
</dbReference>
<feature type="signal peptide" evidence="5">
    <location>
        <begin position="1"/>
        <end position="21"/>
    </location>
</feature>
<feature type="chain" id="PRO_5028510986" description="RxLR effector protein" evidence="5">
    <location>
        <begin position="22"/>
        <end position="143"/>
    </location>
</feature>
<proteinExistence type="inferred from homology"/>
<comment type="subcellular location">
    <subcellularLocation>
        <location evidence="1 5">Secreted</location>
    </subcellularLocation>
</comment>
<sequence length="143" mass="16404">MRLSNTLVVVCAAVLLASGHALSETANVDHATVSKLTPSKLGASIDAITSKNRRSLRRHDDDDDDVDDEEDDEEERKEGVNMFAVSKLDEMAESSMNLITRFKRWKLKGYNPFNLPQVVQADKYNDLRKQYRKWLYHIPKRNP</sequence>
<comment type="function">
    <text evidence="5">Effector that suppresses plant defense responses during pathogen infection.</text>
</comment>
<organism evidence="7 8">
    <name type="scientific">Phytophthora fragariae</name>
    <dbReference type="NCBI Taxonomy" id="53985"/>
    <lineage>
        <taxon>Eukaryota</taxon>
        <taxon>Sar</taxon>
        <taxon>Stramenopiles</taxon>
        <taxon>Oomycota</taxon>
        <taxon>Peronosporomycetes</taxon>
        <taxon>Peronosporales</taxon>
        <taxon>Peronosporaceae</taxon>
        <taxon>Phytophthora</taxon>
    </lineage>
</organism>
<keyword evidence="4 5" id="KW-0732">Signal</keyword>
<evidence type="ECO:0000256" key="1">
    <source>
        <dbReference type="ARBA" id="ARBA00004613"/>
    </source>
</evidence>
<feature type="compositionally biased region" description="Acidic residues" evidence="6">
    <location>
        <begin position="61"/>
        <end position="75"/>
    </location>
</feature>
<comment type="caution">
    <text evidence="7">The sequence shown here is derived from an EMBL/GenBank/DDBJ whole genome shotgun (WGS) entry which is preliminary data.</text>
</comment>
<keyword evidence="3 5" id="KW-0964">Secreted</keyword>
<evidence type="ECO:0000256" key="5">
    <source>
        <dbReference type="RuleBase" id="RU367124"/>
    </source>
</evidence>
<gene>
    <name evidence="7" type="ORF">PF009_g21019</name>
</gene>
<reference evidence="7 8" key="1">
    <citation type="submission" date="2018-08" db="EMBL/GenBank/DDBJ databases">
        <title>Genomic investigation of the strawberry pathogen Phytophthora fragariae indicates pathogenicity is determined by transcriptional variation in three key races.</title>
        <authorList>
            <person name="Adams T.M."/>
            <person name="Armitage A.D."/>
            <person name="Sobczyk M.K."/>
            <person name="Bates H.J."/>
            <person name="Dunwell J.M."/>
            <person name="Nellist C.F."/>
            <person name="Harrison R.J."/>
        </authorList>
    </citation>
    <scope>NUCLEOTIDE SEQUENCE [LARGE SCALE GENOMIC DNA]</scope>
    <source>
        <strain evidence="7 8">NOV-9</strain>
    </source>
</reference>
<accession>A0A6A3E4Z2</accession>
<comment type="domain">
    <text evidence="5">The RxLR-dEER motif acts to carry the protein into the host cell cytoplasm through binding to cell surface phosphatidylinositol-3-phosphate.</text>
</comment>
<evidence type="ECO:0000256" key="2">
    <source>
        <dbReference type="ARBA" id="ARBA00010400"/>
    </source>
</evidence>
<evidence type="ECO:0000256" key="4">
    <source>
        <dbReference type="ARBA" id="ARBA00022729"/>
    </source>
</evidence>
<dbReference type="Pfam" id="PF16810">
    <property type="entry name" value="RXLR"/>
    <property type="match status" value="1"/>
</dbReference>
<dbReference type="InterPro" id="IPR031825">
    <property type="entry name" value="RXLR"/>
</dbReference>
<comment type="similarity">
    <text evidence="2 5">Belongs to the RxLR effector family.</text>
</comment>
<evidence type="ECO:0000256" key="6">
    <source>
        <dbReference type="SAM" id="MobiDB-lite"/>
    </source>
</evidence>
<dbReference type="GO" id="GO:0005576">
    <property type="term" value="C:extracellular region"/>
    <property type="evidence" value="ECO:0007669"/>
    <property type="project" value="UniProtKB-SubCell"/>
</dbReference>
<evidence type="ECO:0000256" key="3">
    <source>
        <dbReference type="ARBA" id="ARBA00022525"/>
    </source>
</evidence>
<dbReference type="Proteomes" id="UP000429523">
    <property type="component" value="Unassembled WGS sequence"/>
</dbReference>
<evidence type="ECO:0000313" key="8">
    <source>
        <dbReference type="Proteomes" id="UP000429523"/>
    </source>
</evidence>
<dbReference type="AlphaFoldDB" id="A0A6A3E4Z2"/>